<protein>
    <submittedName>
        <fullName evidence="2">Zinc-finger homeodomain protein</fullName>
    </submittedName>
</protein>
<dbReference type="KEGG" id="qsa:O6P43_012190"/>
<feature type="compositionally biased region" description="Basic and acidic residues" evidence="1">
    <location>
        <begin position="8"/>
        <end position="23"/>
    </location>
</feature>
<dbReference type="GO" id="GO:0008270">
    <property type="term" value="F:zinc ion binding"/>
    <property type="evidence" value="ECO:0007669"/>
    <property type="project" value="UniProtKB-KW"/>
</dbReference>
<dbReference type="Gene3D" id="1.10.10.60">
    <property type="entry name" value="Homeodomain-like"/>
    <property type="match status" value="1"/>
</dbReference>
<gene>
    <name evidence="2" type="ORF">O6P43_012190</name>
</gene>
<evidence type="ECO:0000256" key="1">
    <source>
        <dbReference type="SAM" id="MobiDB-lite"/>
    </source>
</evidence>
<evidence type="ECO:0000313" key="3">
    <source>
        <dbReference type="Proteomes" id="UP001163823"/>
    </source>
</evidence>
<dbReference type="GO" id="GO:0005634">
    <property type="term" value="C:nucleus"/>
    <property type="evidence" value="ECO:0007669"/>
    <property type="project" value="TreeGrafter"/>
</dbReference>
<sequence>MLVLGGRQPDREGRQHPGREEGGLRQFLQQEQKERLLSFAQRLGWRYHYWAHEAIEQFCEEMGIERRGFMMWLGNNRKRQLDRRTAAPNANNDDQ</sequence>
<keyword evidence="2" id="KW-0863">Zinc-finger</keyword>
<evidence type="ECO:0000313" key="2">
    <source>
        <dbReference type="EMBL" id="KAJ7968026.1"/>
    </source>
</evidence>
<dbReference type="AlphaFoldDB" id="A0AAD7M2W6"/>
<dbReference type="Proteomes" id="UP001163823">
    <property type="component" value="Chromosome 5"/>
</dbReference>
<feature type="region of interest" description="Disordered" evidence="1">
    <location>
        <begin position="1"/>
        <end position="24"/>
    </location>
</feature>
<keyword evidence="2" id="KW-0371">Homeobox</keyword>
<proteinExistence type="predicted"/>
<dbReference type="EMBL" id="JARAOO010000005">
    <property type="protein sequence ID" value="KAJ7968026.1"/>
    <property type="molecule type" value="Genomic_DNA"/>
</dbReference>
<name>A0AAD7M2W6_QUISA</name>
<dbReference type="GO" id="GO:0003700">
    <property type="term" value="F:DNA-binding transcription factor activity"/>
    <property type="evidence" value="ECO:0007669"/>
    <property type="project" value="TreeGrafter"/>
</dbReference>
<dbReference type="GO" id="GO:0050793">
    <property type="term" value="P:regulation of developmental process"/>
    <property type="evidence" value="ECO:0007669"/>
    <property type="project" value="TreeGrafter"/>
</dbReference>
<dbReference type="GO" id="GO:0000976">
    <property type="term" value="F:transcription cis-regulatory region binding"/>
    <property type="evidence" value="ECO:0007669"/>
    <property type="project" value="TreeGrafter"/>
</dbReference>
<keyword evidence="3" id="KW-1185">Reference proteome</keyword>
<keyword evidence="2" id="KW-0862">Zinc</keyword>
<accession>A0AAD7M2W6</accession>
<dbReference type="SUPFAM" id="SSF46689">
    <property type="entry name" value="Homeodomain-like"/>
    <property type="match status" value="1"/>
</dbReference>
<keyword evidence="2" id="KW-0238">DNA-binding</keyword>
<comment type="caution">
    <text evidence="2">The sequence shown here is derived from an EMBL/GenBank/DDBJ whole genome shotgun (WGS) entry which is preliminary data.</text>
</comment>
<organism evidence="2 3">
    <name type="scientific">Quillaja saponaria</name>
    <name type="common">Soap bark tree</name>
    <dbReference type="NCBI Taxonomy" id="32244"/>
    <lineage>
        <taxon>Eukaryota</taxon>
        <taxon>Viridiplantae</taxon>
        <taxon>Streptophyta</taxon>
        <taxon>Embryophyta</taxon>
        <taxon>Tracheophyta</taxon>
        <taxon>Spermatophyta</taxon>
        <taxon>Magnoliopsida</taxon>
        <taxon>eudicotyledons</taxon>
        <taxon>Gunneridae</taxon>
        <taxon>Pentapetalae</taxon>
        <taxon>rosids</taxon>
        <taxon>fabids</taxon>
        <taxon>Fabales</taxon>
        <taxon>Quillajaceae</taxon>
        <taxon>Quillaja</taxon>
    </lineage>
</organism>
<dbReference type="PANTHER" id="PTHR31948">
    <property type="entry name" value="ZINC-FINGER HOMEODOMAIN PROTEIN 2"/>
    <property type="match status" value="1"/>
</dbReference>
<dbReference type="PANTHER" id="PTHR31948:SF171">
    <property type="entry name" value="HOMEOBOX DOMAIN-CONTAINING PROTEIN"/>
    <property type="match status" value="1"/>
</dbReference>
<reference evidence="2" key="1">
    <citation type="journal article" date="2023" name="Science">
        <title>Elucidation of the pathway for biosynthesis of saponin adjuvants from the soapbark tree.</title>
        <authorList>
            <person name="Reed J."/>
            <person name="Orme A."/>
            <person name="El-Demerdash A."/>
            <person name="Owen C."/>
            <person name="Martin L.B.B."/>
            <person name="Misra R.C."/>
            <person name="Kikuchi S."/>
            <person name="Rejzek M."/>
            <person name="Martin A.C."/>
            <person name="Harkess A."/>
            <person name="Leebens-Mack J."/>
            <person name="Louveau T."/>
            <person name="Stephenson M.J."/>
            <person name="Osbourn A."/>
        </authorList>
    </citation>
    <scope>NUCLEOTIDE SEQUENCE</scope>
    <source>
        <strain evidence="2">S10</strain>
    </source>
</reference>
<dbReference type="InterPro" id="IPR009057">
    <property type="entry name" value="Homeodomain-like_sf"/>
</dbReference>
<keyword evidence="2" id="KW-0479">Metal-binding</keyword>